<evidence type="ECO:0000256" key="1">
    <source>
        <dbReference type="SAM" id="Coils"/>
    </source>
</evidence>
<feature type="coiled-coil region" evidence="1">
    <location>
        <begin position="504"/>
        <end position="531"/>
    </location>
</feature>
<dbReference type="RefSeq" id="WP_308357510.1">
    <property type="nucleotide sequence ID" value="NZ_CP129970.2"/>
</dbReference>
<accession>A0AA51RD51</accession>
<sequence length="631" mass="73214">MSQYNFRYNGSFSLGSNSGMASYTFKMSDQDTIKNGAFEFIKSNPENLFHKNDSYLSIKGDFINNQPSNNWEFKFGEFEATDSSYLADYQYRVNISGKQTHANGRLKNGKADGIWTHVTFKIENSIVKDTVFKSSLSFKEGVPQQSFRIQNENEFLAGRFLRKGLAHDRWELYSTESIETTEAWEFSEGLLKSISINQYDSIQSFPIYNDQIEVSEIMNLDEKYLSIIHIQQRLSSTSRDTLPSGMLSMLKKNTGHYQKIEKLLQELGEIDFMPKFKVKVAFYPLLENELALLDSAAVYSQKAQSISDKLLKSTQLNLLKFTDPEVFFKLKAVQAIKSNHLKFIGDFMQYYEKGLLEHIKRDSLLSKLWTYESQIFPIEVKYEEGDSLKSSIFSVENFTFYKDEIGLEAIYSLCEYTYLYTLSLKEKLEQKLKTKELQNELQDLESGLINESNSLNKVIDSLQEKTSGNDSKLLTAIKSFSNEALKNYSSISDIVVKQEEAKNLKECMINLKMLANRISSLKSQQKEIENLYIDEIWNPFTSTVMSEEVKSRIVESYTKILIPFIKDEIKNHLACDNVVSLYRLEQKIYDRMLELREEDTEKLERKLRKEKDPKSILTLFEIDANYKSELE</sequence>
<feature type="coiled-coil region" evidence="1">
    <location>
        <begin position="425"/>
        <end position="454"/>
    </location>
</feature>
<name>A0AA51RD51_9BACT</name>
<keyword evidence="3" id="KW-1185">Reference proteome</keyword>
<dbReference type="EMBL" id="CP129970">
    <property type="protein sequence ID" value="WMN07384.1"/>
    <property type="molecule type" value="Genomic_DNA"/>
</dbReference>
<keyword evidence="1" id="KW-0175">Coiled coil</keyword>
<organism evidence="2 3">
    <name type="scientific">Marivirga arenosa</name>
    <dbReference type="NCBI Taxonomy" id="3059076"/>
    <lineage>
        <taxon>Bacteria</taxon>
        <taxon>Pseudomonadati</taxon>
        <taxon>Bacteroidota</taxon>
        <taxon>Cytophagia</taxon>
        <taxon>Cytophagales</taxon>
        <taxon>Marivirgaceae</taxon>
        <taxon>Marivirga</taxon>
    </lineage>
</organism>
<evidence type="ECO:0000313" key="3">
    <source>
        <dbReference type="Proteomes" id="UP001244443"/>
    </source>
</evidence>
<proteinExistence type="predicted"/>
<evidence type="ECO:0000313" key="2">
    <source>
        <dbReference type="EMBL" id="WMN07384.1"/>
    </source>
</evidence>
<dbReference type="AlphaFoldDB" id="A0AA51RD51"/>
<protein>
    <submittedName>
        <fullName evidence="2">Uncharacterized protein</fullName>
    </submittedName>
</protein>
<dbReference type="Proteomes" id="UP001244443">
    <property type="component" value="Chromosome"/>
</dbReference>
<gene>
    <name evidence="2" type="ORF">QYS48_28600</name>
</gene>
<reference evidence="2" key="1">
    <citation type="submission" date="2023-08" db="EMBL/GenBank/DDBJ databases">
        <title>Comparative genomics and taxonomic characterization of three novel marine species of genus Marivirga.</title>
        <authorList>
            <person name="Muhammad N."/>
            <person name="Kim S.-G."/>
        </authorList>
    </citation>
    <scope>NUCLEOTIDE SEQUENCE [LARGE SCALE GENOMIC DNA]</scope>
    <source>
        <strain evidence="2">ABR2-2</strain>
    </source>
</reference>